<dbReference type="CDD" id="cd18012">
    <property type="entry name" value="DEXQc_arch_SWI2_SNF2"/>
    <property type="match status" value="1"/>
</dbReference>
<dbReference type="Pfam" id="PF04434">
    <property type="entry name" value="SWIM"/>
    <property type="match status" value="2"/>
</dbReference>
<protein>
    <submittedName>
        <fullName evidence="6">Non-specific serine/threonine protein kinase</fullName>
    </submittedName>
</protein>
<dbReference type="GO" id="GO:0016787">
    <property type="term" value="F:hydrolase activity"/>
    <property type="evidence" value="ECO:0007669"/>
    <property type="project" value="UniProtKB-KW"/>
</dbReference>
<evidence type="ECO:0000313" key="7">
    <source>
        <dbReference type="Proteomes" id="UP000245489"/>
    </source>
</evidence>
<keyword evidence="6" id="KW-0723">Serine/threonine-protein kinase</keyword>
<dbReference type="PROSITE" id="PS50966">
    <property type="entry name" value="ZF_SWIM"/>
    <property type="match status" value="2"/>
</dbReference>
<dbReference type="OrthoDB" id="9760715at2"/>
<keyword evidence="2" id="KW-0862">Zinc</keyword>
<comment type="caution">
    <text evidence="6">The sequence shown here is derived from an EMBL/GenBank/DDBJ whole genome shotgun (WGS) entry which is preliminary data.</text>
</comment>
<feature type="domain" description="Helicase C-terminal" evidence="5">
    <location>
        <begin position="1107"/>
        <end position="1267"/>
    </location>
</feature>
<keyword evidence="1" id="KW-0378">Hydrolase</keyword>
<dbReference type="GO" id="GO:0004674">
    <property type="term" value="F:protein serine/threonine kinase activity"/>
    <property type="evidence" value="ECO:0007669"/>
    <property type="project" value="UniProtKB-KW"/>
</dbReference>
<dbReference type="Pfam" id="PF00176">
    <property type="entry name" value="SNF2-rel_dom"/>
    <property type="match status" value="1"/>
</dbReference>
<dbReference type="SMART" id="SM00487">
    <property type="entry name" value="DEXDc"/>
    <property type="match status" value="1"/>
</dbReference>
<feature type="domain" description="SWIM-type" evidence="3">
    <location>
        <begin position="174"/>
        <end position="213"/>
    </location>
</feature>
<dbReference type="InterPro" id="IPR014001">
    <property type="entry name" value="Helicase_ATP-bd"/>
</dbReference>
<reference evidence="6 7" key="1">
    <citation type="submission" date="2018-05" db="EMBL/GenBank/DDBJ databases">
        <title>Genomic Encyclopedia of Archaeal and Bacterial Type Strains, Phase II (KMG-II): from individual species to whole genera.</title>
        <authorList>
            <person name="Goeker M."/>
        </authorList>
    </citation>
    <scope>NUCLEOTIDE SEQUENCE [LARGE SCALE GENOMIC DNA]</scope>
    <source>
        <strain evidence="6 7">DSM 22214</strain>
    </source>
</reference>
<evidence type="ECO:0000259" key="5">
    <source>
        <dbReference type="PROSITE" id="PS51194"/>
    </source>
</evidence>
<evidence type="ECO:0000313" key="6">
    <source>
        <dbReference type="EMBL" id="PWK29059.1"/>
    </source>
</evidence>
<dbReference type="GO" id="GO:0008270">
    <property type="term" value="F:zinc ion binding"/>
    <property type="evidence" value="ECO:0007669"/>
    <property type="project" value="UniProtKB-KW"/>
</dbReference>
<evidence type="ECO:0000259" key="4">
    <source>
        <dbReference type="PROSITE" id="PS51192"/>
    </source>
</evidence>
<dbReference type="AlphaFoldDB" id="A0A316EJN0"/>
<keyword evidence="2" id="KW-0479">Metal-binding</keyword>
<dbReference type="PROSITE" id="PS51192">
    <property type="entry name" value="HELICASE_ATP_BIND_1"/>
    <property type="match status" value="1"/>
</dbReference>
<gene>
    <name evidence="6" type="ORF">LV89_00613</name>
</gene>
<accession>A0A316EJN0</accession>
<dbReference type="GO" id="GO:0005524">
    <property type="term" value="F:ATP binding"/>
    <property type="evidence" value="ECO:0007669"/>
    <property type="project" value="InterPro"/>
</dbReference>
<feature type="domain" description="SWIM-type" evidence="3">
    <location>
        <begin position="60"/>
        <end position="97"/>
    </location>
</feature>
<dbReference type="SUPFAM" id="SSF52540">
    <property type="entry name" value="P-loop containing nucleoside triphosphate hydrolases"/>
    <property type="match status" value="2"/>
</dbReference>
<keyword evidence="7" id="KW-1185">Reference proteome</keyword>
<dbReference type="Proteomes" id="UP000245489">
    <property type="component" value="Unassembled WGS sequence"/>
</dbReference>
<name>A0A316EJN0_9BACT</name>
<proteinExistence type="predicted"/>
<dbReference type="Gene3D" id="3.40.50.10810">
    <property type="entry name" value="Tandem AAA-ATPase domain"/>
    <property type="match status" value="1"/>
</dbReference>
<dbReference type="Gene3D" id="3.40.50.300">
    <property type="entry name" value="P-loop containing nucleotide triphosphate hydrolases"/>
    <property type="match status" value="1"/>
</dbReference>
<keyword evidence="2" id="KW-0863">Zinc-finger</keyword>
<dbReference type="InterPro" id="IPR000330">
    <property type="entry name" value="SNF2_N"/>
</dbReference>
<dbReference type="SMART" id="SM00490">
    <property type="entry name" value="HELICc"/>
    <property type="match status" value="1"/>
</dbReference>
<feature type="domain" description="Helicase ATP-binding" evidence="4">
    <location>
        <begin position="824"/>
        <end position="983"/>
    </location>
</feature>
<evidence type="ECO:0000259" key="3">
    <source>
        <dbReference type="PROSITE" id="PS50966"/>
    </source>
</evidence>
<sequence>MSSIIIEKLKKYLKSNALPQSVSKGKTIFANGKVSVEKFSNVEKGEAIFKVKSDTSSKIYTINAKNWNTPIVSTNCSCDYDWGGICKHRVAALMVLENEIIKHTTTNANIFAPKKKTYPTSQHIIRISSFDDWTLKNLVSLDDWKNRANVKKVQILSALNGEAILDVNYKGEDFEVKFTQLKFNSELSTHCSCSQELENQACIHKLAAFIAVRDAFGANNPFDRMRDYTIEKNKLLAEYGFTMDDDLKGNFDFKLQANGDLQLLKLDASIQKISQYQNWRAVNNSIFRKPETIFSIGASEGQREQRQLLYVIRCKGEEFVNDVAVDTYSYKAAGNGKMTYIRSLKDSDVESLPKMEDSDNQIINLANSIKDDGLKNFGKKKELRLPFFYDYLNREEISANDAPIIEEYINKKLNKIFRLLSEKQVFTSATSYVANQTDIEEVQISTEQILPFFILKEDEDFVVLEGYTKLHGKKVKLASLTNPGSYWTRSFGKTIYKLANPEVANLLSYLPKNGLIKVRKSNFSGFFQDFVLPLAEKFTIDLQVSQAIEVQSLNFKEAKIYLKEDESNLMLIPIYEYTKNDGEEIVENPVTIEFSHDYKTNKINYESEKIMIQERNAEAEKYYYDIIREQNIEFNSQEQYPFFFLSFNDVLKDGWLFKFFEAMKEQNITIYGFKELKKFKYNPNKAVFNIKAGSGIDWFDMHIEVQFGEQMVGIKEIQKAVLKKQNYVELKDGSLGMLPEEWLKKYENILKFGRIKGEELQVSKLHFSLIDELSKDIDSFEIEQELFEKKSKLLNFKEMAEIPLPNNIEAKLRDYQVEGFKWLNFLDEFSWGGILADDMGLGKTLQMLTFIQEQQNRNGKSVNLVVLPTTLIFNWQAEAAKFCPDLKLYVHRGGTRQKANEHWSEYDIILTTYGMVRSDIELFREFHFNYIILDESQAIKNPDSLISKAVKLLNSRNRLVMTGTPVENNTFDLFSQMEFINPGLLGSGEFFKTEFATPIDKLQDKEKAAQLRKIVYPFMLKRTKEEVAKDLPDKTESIIYCEMDTKQRKVYDTFRELYRQKLVDKMATDGKEKSSFLILEALLKLRQICDSPALLNEEGEYDQTSAKLGEIIREIEENAGNHKILIFSQFLKMLDLIKGHLEKHKIKFEYLDGKTTDRADRVNHFQEDEECRVFLMSLKAGGVGINLTEADYVYLVDPWWNPAVEQQAIDRTHRIGQKKKVFAYRMICKDTIEEKILLLQDKKRDIAKDIISTEDGFLKKLSQNDIIDLFS</sequence>
<evidence type="ECO:0000256" key="2">
    <source>
        <dbReference type="PROSITE-ProRule" id="PRU00325"/>
    </source>
</evidence>
<organism evidence="6 7">
    <name type="scientific">Arcicella aurantiaca</name>
    <dbReference type="NCBI Taxonomy" id="591202"/>
    <lineage>
        <taxon>Bacteria</taxon>
        <taxon>Pseudomonadati</taxon>
        <taxon>Bacteroidota</taxon>
        <taxon>Cytophagia</taxon>
        <taxon>Cytophagales</taxon>
        <taxon>Flectobacillaceae</taxon>
        <taxon>Arcicella</taxon>
    </lineage>
</organism>
<dbReference type="EMBL" id="QGGO01000002">
    <property type="protein sequence ID" value="PWK29059.1"/>
    <property type="molecule type" value="Genomic_DNA"/>
</dbReference>
<keyword evidence="6" id="KW-0808">Transferase</keyword>
<dbReference type="InterPro" id="IPR027417">
    <property type="entry name" value="P-loop_NTPase"/>
</dbReference>
<dbReference type="RefSeq" id="WP_109741383.1">
    <property type="nucleotide sequence ID" value="NZ_QGGO01000002.1"/>
</dbReference>
<dbReference type="CDD" id="cd18793">
    <property type="entry name" value="SF2_C_SNF"/>
    <property type="match status" value="1"/>
</dbReference>
<dbReference type="InterPro" id="IPR001650">
    <property type="entry name" value="Helicase_C-like"/>
</dbReference>
<dbReference type="InterPro" id="IPR049730">
    <property type="entry name" value="SNF2/RAD54-like_C"/>
</dbReference>
<dbReference type="PROSITE" id="PS51194">
    <property type="entry name" value="HELICASE_CTER"/>
    <property type="match status" value="1"/>
</dbReference>
<dbReference type="InterPro" id="IPR007527">
    <property type="entry name" value="Znf_SWIM"/>
</dbReference>
<dbReference type="PANTHER" id="PTHR10799">
    <property type="entry name" value="SNF2/RAD54 HELICASE FAMILY"/>
    <property type="match status" value="1"/>
</dbReference>
<keyword evidence="6" id="KW-0418">Kinase</keyword>
<dbReference type="InterPro" id="IPR038718">
    <property type="entry name" value="SNF2-like_sf"/>
</dbReference>
<evidence type="ECO:0000256" key="1">
    <source>
        <dbReference type="ARBA" id="ARBA00022801"/>
    </source>
</evidence>
<dbReference type="Pfam" id="PF00271">
    <property type="entry name" value="Helicase_C"/>
    <property type="match status" value="1"/>
</dbReference>